<reference evidence="7" key="1">
    <citation type="submission" date="2021-04" db="EMBL/GenBank/DDBJ databases">
        <title>Genomic analysis of electroactive and textile dye degrading Bacillus circulans strain: DC10 isolated from constructed wetland-microbial fuel cells treating textile dye wastewaters.</title>
        <authorList>
            <person name="Patel D.U."/>
            <person name="Desai C.R."/>
        </authorList>
    </citation>
    <scope>NUCLEOTIDE SEQUENCE</scope>
    <source>
        <strain evidence="7">DC10</strain>
    </source>
</reference>
<feature type="domain" description="Glycoside hydrolase family 57 N-terminal" evidence="5">
    <location>
        <begin position="79"/>
        <end position="189"/>
    </location>
</feature>
<dbReference type="InterPro" id="IPR004300">
    <property type="entry name" value="Glyco_hydro_57_N"/>
</dbReference>
<dbReference type="Pfam" id="PF03065">
    <property type="entry name" value="Glyco_hydro_57"/>
    <property type="match status" value="1"/>
</dbReference>
<dbReference type="Gene3D" id="3.20.110.10">
    <property type="entry name" value="Glycoside hydrolase 38, N terminal domain"/>
    <property type="match status" value="1"/>
</dbReference>
<keyword evidence="7" id="KW-0808">Transferase</keyword>
<sequence length="820" mass="94557">MNGSYFQLIVINKIPFMNYFSKDKHAKKEFYEQTINFINFLYHTEKDNPSYTIQLVIPPIYLEMLDLPSFREEITEFLEKEARDVELLSYWLQKEKNLLKVLKKLIQENRIELLGSPASFSLLSNVSTSTGVQLQMEMGLSIIDDYLDYRPKGFWFPEGYFSPGLDLYLKKEKLTYSYLNSATIYHSDPLPSDVGIAVESPHDVVFFPIEESLYQIFQVENVTKHAWDKAIMELLESYNHYTNESVLSLPINLDNYVKVREDLNKTIRYLSDEGYMVHITPNTYLTQFSQGMDHVHLCASFLNRDRKRNMHKQSSSYVSLAFMEREIHQWRQTTLNTDSQRIQKQLEKEWIMLSALLYQDNGEKEVAADYLDAANKLSRYLKGSIDKEWLSFREQEYPILNTTIQMTNQKLIQMESANRKKALILSWEYPPNVIGGLGTHVVGLTSSLVKNGYEVHLITAQDMNKGAEDVEEKDGLFVYRVKPMHSMEHNFIHWIGGLNLAMWDKAVEIAKHMTFDLIQAHDWLVGAAALSLKDQFQIPLIATIHATEHGRNGGIYTEMQKFIHEKERQLIHAADSLIVCSEYMQNEVMTVFEVEQAKISVIPNGVESLKMEEISLAPIESSYLNSNQKIIFAMGRMVKEKGFGTLLEAARKLLKKRSDISFVIAGVGPMYDEYQKFIERNRLSENVRLIGYLQEEQKNAFYAHANIVVIPSSYEPFGIVALESLVFAIPTIVSETGGLKGIIKDKETGLYMEPNNAENLVENIEYLLENPLVGKEIGENGKKLVSHLFSWNRIGEETRRVFDELIVHAKVKESISNKKY</sequence>
<proteinExistence type="inferred from homology"/>
<evidence type="ECO:0000256" key="1">
    <source>
        <dbReference type="ARBA" id="ARBA00006821"/>
    </source>
</evidence>
<dbReference type="InterPro" id="IPR027291">
    <property type="entry name" value="Glyco_hydro_38_N_sf"/>
</dbReference>
<dbReference type="RefSeq" id="WP_212117069.1">
    <property type="nucleotide sequence ID" value="NZ_JAGTPX020000002.1"/>
</dbReference>
<name>A0A941JEU9_NIACI</name>
<protein>
    <submittedName>
        <fullName evidence="7">Glycosyltransferase</fullName>
        <ecNumber evidence="7">2.4.-.-</ecNumber>
    </submittedName>
</protein>
<dbReference type="GO" id="GO:0005975">
    <property type="term" value="P:carbohydrate metabolic process"/>
    <property type="evidence" value="ECO:0007669"/>
    <property type="project" value="InterPro"/>
</dbReference>
<evidence type="ECO:0000256" key="3">
    <source>
        <dbReference type="RuleBase" id="RU361196"/>
    </source>
</evidence>
<keyword evidence="7" id="KW-0328">Glycosyltransferase</keyword>
<dbReference type="SUPFAM" id="SSF88713">
    <property type="entry name" value="Glycoside hydrolase/deacetylase"/>
    <property type="match status" value="1"/>
</dbReference>
<evidence type="ECO:0000313" key="7">
    <source>
        <dbReference type="EMBL" id="MBR8668491.1"/>
    </source>
</evidence>
<dbReference type="InterPro" id="IPR001296">
    <property type="entry name" value="Glyco_trans_1"/>
</dbReference>
<dbReference type="AlphaFoldDB" id="A0A941JEU9"/>
<dbReference type="InterPro" id="IPR011330">
    <property type="entry name" value="Glyco_hydro/deAcase_b/a-brl"/>
</dbReference>
<dbReference type="PANTHER" id="PTHR12526:SF638">
    <property type="entry name" value="SPORE COAT PROTEIN SA"/>
    <property type="match status" value="1"/>
</dbReference>
<dbReference type="Gene3D" id="3.40.50.2000">
    <property type="entry name" value="Glycogen Phosphorylase B"/>
    <property type="match status" value="2"/>
</dbReference>
<comment type="caution">
    <text evidence="7">The sequence shown here is derived from an EMBL/GenBank/DDBJ whole genome shotgun (WGS) entry which is preliminary data.</text>
</comment>
<organism evidence="7">
    <name type="scientific">Niallia circulans</name>
    <name type="common">Bacillus circulans</name>
    <dbReference type="NCBI Taxonomy" id="1397"/>
    <lineage>
        <taxon>Bacteria</taxon>
        <taxon>Bacillati</taxon>
        <taxon>Bacillota</taxon>
        <taxon>Bacilli</taxon>
        <taxon>Bacillales</taxon>
        <taxon>Bacillaceae</taxon>
        <taxon>Niallia</taxon>
    </lineage>
</organism>
<gene>
    <name evidence="7" type="ORF">KD144_02955</name>
</gene>
<dbReference type="SUPFAM" id="SSF53756">
    <property type="entry name" value="UDP-Glycosyltransferase/glycogen phosphorylase"/>
    <property type="match status" value="1"/>
</dbReference>
<dbReference type="GO" id="GO:0016757">
    <property type="term" value="F:glycosyltransferase activity"/>
    <property type="evidence" value="ECO:0007669"/>
    <property type="project" value="UniProtKB-KW"/>
</dbReference>
<dbReference type="EC" id="2.4.-.-" evidence="7"/>
<evidence type="ECO:0000256" key="2">
    <source>
        <dbReference type="ARBA" id="ARBA00023277"/>
    </source>
</evidence>
<evidence type="ECO:0000259" key="6">
    <source>
        <dbReference type="Pfam" id="PF13439"/>
    </source>
</evidence>
<feature type="domain" description="Glycosyl transferase family 1" evidence="4">
    <location>
        <begin position="624"/>
        <end position="783"/>
    </location>
</feature>
<accession>A0A941JEU9</accession>
<dbReference type="EMBL" id="JAGTPX010000002">
    <property type="protein sequence ID" value="MBR8668491.1"/>
    <property type="molecule type" value="Genomic_DNA"/>
</dbReference>
<evidence type="ECO:0000259" key="5">
    <source>
        <dbReference type="Pfam" id="PF03065"/>
    </source>
</evidence>
<dbReference type="Pfam" id="PF13439">
    <property type="entry name" value="Glyco_transf_4"/>
    <property type="match status" value="1"/>
</dbReference>
<comment type="similarity">
    <text evidence="1 3">Belongs to the glycosyl hydrolase 57 family.</text>
</comment>
<dbReference type="InterPro" id="IPR028098">
    <property type="entry name" value="Glyco_trans_4-like_N"/>
</dbReference>
<keyword evidence="2 3" id="KW-0119">Carbohydrate metabolism</keyword>
<evidence type="ECO:0000259" key="4">
    <source>
        <dbReference type="Pfam" id="PF00534"/>
    </source>
</evidence>
<feature type="domain" description="Glycosyltransferase subfamily 4-like N-terminal" evidence="6">
    <location>
        <begin position="434"/>
        <end position="607"/>
    </location>
</feature>
<dbReference type="PANTHER" id="PTHR12526">
    <property type="entry name" value="GLYCOSYLTRANSFERASE"/>
    <property type="match status" value="1"/>
</dbReference>
<dbReference type="CDD" id="cd03801">
    <property type="entry name" value="GT4_PimA-like"/>
    <property type="match status" value="1"/>
</dbReference>
<dbReference type="Pfam" id="PF00534">
    <property type="entry name" value="Glycos_transf_1"/>
    <property type="match status" value="1"/>
</dbReference>